<evidence type="ECO:0000313" key="3">
    <source>
        <dbReference type="EMBL" id="CAB3709387.1"/>
    </source>
</evidence>
<dbReference type="InterPro" id="IPR008966">
    <property type="entry name" value="Adhesion_dom_sf"/>
</dbReference>
<name>A0A6S7A6H3_9BURK</name>
<protein>
    <recommendedName>
        <fullName evidence="2">Fimbrial-type adhesion domain-containing protein</fullName>
    </recommendedName>
</protein>
<reference evidence="3 4" key="1">
    <citation type="submission" date="2020-04" db="EMBL/GenBank/DDBJ databases">
        <authorList>
            <person name="De Canck E."/>
        </authorList>
    </citation>
    <scope>NUCLEOTIDE SEQUENCE [LARGE SCALE GENOMIC DNA]</scope>
    <source>
        <strain evidence="3 4">LMG 3441</strain>
    </source>
</reference>
<dbReference type="InterPro" id="IPR000259">
    <property type="entry name" value="Adhesion_dom_fimbrial"/>
</dbReference>
<dbReference type="RefSeq" id="WP_245636317.1">
    <property type="nucleotide sequence ID" value="NZ_CADIJQ010000004.1"/>
</dbReference>
<keyword evidence="4" id="KW-1185">Reference proteome</keyword>
<feature type="signal peptide" evidence="1">
    <location>
        <begin position="1"/>
        <end position="23"/>
    </location>
</feature>
<dbReference type="Gene3D" id="2.60.40.1090">
    <property type="entry name" value="Fimbrial-type adhesion domain"/>
    <property type="match status" value="1"/>
</dbReference>
<evidence type="ECO:0000313" key="4">
    <source>
        <dbReference type="Proteomes" id="UP000494269"/>
    </source>
</evidence>
<dbReference type="GO" id="GO:0009289">
    <property type="term" value="C:pilus"/>
    <property type="evidence" value="ECO:0007669"/>
    <property type="project" value="InterPro"/>
</dbReference>
<dbReference type="PANTHER" id="PTHR33420:SF5">
    <property type="entry name" value="FIMBRIAL SUBUNIT"/>
    <property type="match status" value="1"/>
</dbReference>
<feature type="chain" id="PRO_5028986522" description="Fimbrial-type adhesion domain-containing protein" evidence="1">
    <location>
        <begin position="24"/>
        <end position="182"/>
    </location>
</feature>
<dbReference type="EMBL" id="CADIJQ010000004">
    <property type="protein sequence ID" value="CAB3709387.1"/>
    <property type="molecule type" value="Genomic_DNA"/>
</dbReference>
<dbReference type="PANTHER" id="PTHR33420">
    <property type="entry name" value="FIMBRIAL SUBUNIT ELFA-RELATED"/>
    <property type="match status" value="1"/>
</dbReference>
<evidence type="ECO:0000256" key="1">
    <source>
        <dbReference type="SAM" id="SignalP"/>
    </source>
</evidence>
<dbReference type="InterPro" id="IPR036937">
    <property type="entry name" value="Adhesion_dom_fimbrial_sf"/>
</dbReference>
<dbReference type="Proteomes" id="UP000494269">
    <property type="component" value="Unassembled WGS sequence"/>
</dbReference>
<dbReference type="AlphaFoldDB" id="A0A6S7A6H3"/>
<gene>
    <name evidence="3" type="ORF">LMG3441_03029</name>
</gene>
<proteinExistence type="predicted"/>
<dbReference type="Pfam" id="PF00419">
    <property type="entry name" value="Fimbrial"/>
    <property type="match status" value="1"/>
</dbReference>
<keyword evidence="1" id="KW-0732">Signal</keyword>
<dbReference type="SUPFAM" id="SSF49401">
    <property type="entry name" value="Bacterial adhesins"/>
    <property type="match status" value="1"/>
</dbReference>
<dbReference type="InterPro" id="IPR050263">
    <property type="entry name" value="Bact_Fimbrial_Adh_Pro"/>
</dbReference>
<organism evidence="3 4">
    <name type="scientific">Achromobacter kerstersii</name>
    <dbReference type="NCBI Taxonomy" id="1353890"/>
    <lineage>
        <taxon>Bacteria</taxon>
        <taxon>Pseudomonadati</taxon>
        <taxon>Pseudomonadota</taxon>
        <taxon>Betaproteobacteria</taxon>
        <taxon>Burkholderiales</taxon>
        <taxon>Alcaligenaceae</taxon>
        <taxon>Achromobacter</taxon>
    </lineage>
</organism>
<evidence type="ECO:0000259" key="2">
    <source>
        <dbReference type="Pfam" id="PF00419"/>
    </source>
</evidence>
<sequence>MKMNLATPLLMMALSLTGATAHAQSYALTMTGLVTSPSCGLTVDAIALGDVPLSEFTSSNVPASRYSKSFDVRLQNCEVSSLSAASLKFSGTITGSTSILALTNMNGAGVAVGIGVQITTNDSQHGSTGTPVKFDGSESYAFRPSSGKSSYTFLASYIRSPTAPSRAPGTANATATVTLTYS</sequence>
<accession>A0A6S7A6H3</accession>
<feature type="domain" description="Fimbrial-type adhesion" evidence="2">
    <location>
        <begin position="34"/>
        <end position="181"/>
    </location>
</feature>
<dbReference type="GO" id="GO:0043709">
    <property type="term" value="P:cell adhesion involved in single-species biofilm formation"/>
    <property type="evidence" value="ECO:0007669"/>
    <property type="project" value="TreeGrafter"/>
</dbReference>